<dbReference type="GO" id="GO:0006071">
    <property type="term" value="P:glycerol metabolic process"/>
    <property type="evidence" value="ECO:0007669"/>
    <property type="project" value="InterPro"/>
</dbReference>
<organism evidence="2 3">
    <name type="scientific">Auxenochlorella protothecoides</name>
    <name type="common">Green microalga</name>
    <name type="synonym">Chlorella protothecoides</name>
    <dbReference type="NCBI Taxonomy" id="3075"/>
    <lineage>
        <taxon>Eukaryota</taxon>
        <taxon>Viridiplantae</taxon>
        <taxon>Chlorophyta</taxon>
        <taxon>core chlorophytes</taxon>
        <taxon>Trebouxiophyceae</taxon>
        <taxon>Chlorellales</taxon>
        <taxon>Chlorellaceae</taxon>
        <taxon>Auxenochlorella</taxon>
    </lineage>
</organism>
<dbReference type="EMBL" id="KL662112">
    <property type="protein sequence ID" value="KFM25161.1"/>
    <property type="molecule type" value="Genomic_DNA"/>
</dbReference>
<evidence type="ECO:0000259" key="1">
    <source>
        <dbReference type="PROSITE" id="PS51480"/>
    </source>
</evidence>
<protein>
    <submittedName>
        <fullName evidence="2">Putative 3,4-dihydroxy-2-butanone kinase</fullName>
    </submittedName>
</protein>
<dbReference type="SUPFAM" id="SSF101473">
    <property type="entry name" value="DhaL-like"/>
    <property type="match status" value="1"/>
</dbReference>
<reference evidence="2 3" key="1">
    <citation type="journal article" date="2014" name="BMC Genomics">
        <title>Oil accumulation mechanisms of the oleaginous microalga Chlorella protothecoides revealed through its genome, transcriptomes, and proteomes.</title>
        <authorList>
            <person name="Gao C."/>
            <person name="Wang Y."/>
            <person name="Shen Y."/>
            <person name="Yan D."/>
            <person name="He X."/>
            <person name="Dai J."/>
            <person name="Wu Q."/>
        </authorList>
    </citation>
    <scope>NUCLEOTIDE SEQUENCE [LARGE SCALE GENOMIC DNA]</scope>
    <source>
        <strain evidence="2 3">0710</strain>
    </source>
</reference>
<dbReference type="AlphaFoldDB" id="A0A087SHF7"/>
<proteinExistence type="predicted"/>
<dbReference type="RefSeq" id="XP_011398052.1">
    <property type="nucleotide sequence ID" value="XM_011399750.1"/>
</dbReference>
<evidence type="ECO:0000313" key="3">
    <source>
        <dbReference type="Proteomes" id="UP000028924"/>
    </source>
</evidence>
<dbReference type="PROSITE" id="PS51480">
    <property type="entry name" value="DHAL"/>
    <property type="match status" value="1"/>
</dbReference>
<evidence type="ECO:0000313" key="2">
    <source>
        <dbReference type="EMBL" id="KFM25161.1"/>
    </source>
</evidence>
<dbReference type="OrthoDB" id="1724672at2759"/>
<sequence length="91" mass="9119">KLYDKLVFTAAGAELGRREGGGKALGPADFGAALEAGAAAASKYGGAEEGDRTMLCALAYVRGELLKGVADPGTVGVARWLEALVPVLGGK</sequence>
<keyword evidence="2" id="KW-0808">Transferase</keyword>
<dbReference type="InterPro" id="IPR004007">
    <property type="entry name" value="DhaL_dom"/>
</dbReference>
<keyword evidence="3" id="KW-1185">Reference proteome</keyword>
<dbReference type="KEGG" id="apro:F751_6117"/>
<dbReference type="Proteomes" id="UP000028924">
    <property type="component" value="Unassembled WGS sequence"/>
</dbReference>
<keyword evidence="2" id="KW-0418">Kinase</keyword>
<dbReference type="GeneID" id="23617508"/>
<dbReference type="GO" id="GO:0004371">
    <property type="term" value="F:glycerone kinase activity"/>
    <property type="evidence" value="ECO:0007669"/>
    <property type="project" value="InterPro"/>
</dbReference>
<dbReference type="InterPro" id="IPR036117">
    <property type="entry name" value="DhaL_dom_sf"/>
</dbReference>
<accession>A0A087SHF7</accession>
<dbReference type="Gene3D" id="1.25.40.340">
    <property type="match status" value="1"/>
</dbReference>
<feature type="domain" description="DhaL" evidence="1">
    <location>
        <begin position="1"/>
        <end position="86"/>
    </location>
</feature>
<feature type="non-terminal residue" evidence="2">
    <location>
        <position position="1"/>
    </location>
</feature>
<gene>
    <name evidence="2" type="ORF">F751_6117</name>
</gene>
<name>A0A087SHF7_AUXPR</name>